<dbReference type="PANTHER" id="PTHR12110">
    <property type="entry name" value="HYDROXYPYRUVATE ISOMERASE"/>
    <property type="match status" value="1"/>
</dbReference>
<name>X1GVI2_9ZZZZ</name>
<reference evidence="2" key="1">
    <citation type="journal article" date="2014" name="Front. Microbiol.">
        <title>High frequency of phylogenetically diverse reductive dehalogenase-homologous genes in deep subseafloor sedimentary metagenomes.</title>
        <authorList>
            <person name="Kawai M."/>
            <person name="Futagami T."/>
            <person name="Toyoda A."/>
            <person name="Takaki Y."/>
            <person name="Nishi S."/>
            <person name="Hori S."/>
            <person name="Arai W."/>
            <person name="Tsubouchi T."/>
            <person name="Morono Y."/>
            <person name="Uchiyama I."/>
            <person name="Ito T."/>
            <person name="Fujiyama A."/>
            <person name="Inagaki F."/>
            <person name="Takami H."/>
        </authorList>
    </citation>
    <scope>NUCLEOTIDE SEQUENCE</scope>
    <source>
        <strain evidence="2">Expedition CK06-06</strain>
    </source>
</reference>
<evidence type="ECO:0000313" key="2">
    <source>
        <dbReference type="EMBL" id="GAH61936.1"/>
    </source>
</evidence>
<dbReference type="SUPFAM" id="SSF51658">
    <property type="entry name" value="Xylose isomerase-like"/>
    <property type="match status" value="1"/>
</dbReference>
<dbReference type="EMBL" id="BARU01034116">
    <property type="protein sequence ID" value="GAH61936.1"/>
    <property type="molecule type" value="Genomic_DNA"/>
</dbReference>
<feature type="domain" description="Xylose isomerase-like TIM barrel" evidence="1">
    <location>
        <begin position="26"/>
        <end position="201"/>
    </location>
</feature>
<dbReference type="InterPro" id="IPR050312">
    <property type="entry name" value="IolE/XylAMocC-like"/>
</dbReference>
<feature type="non-terminal residue" evidence="2">
    <location>
        <position position="201"/>
    </location>
</feature>
<proteinExistence type="predicted"/>
<accession>X1GVI2</accession>
<sequence length="201" mass="21884">MKLSVTIYSLHNYIGKGEMDVKGFIEYCAGIGAPAVDLGYFWKDEATEIPQASQWLKDNGLQLGAYISRGDFTKQDADERAQEVVTLKKAVDAAAQMNAPALRVFAGNGWPGAKFEDVRDWVIEGHKQVAAHAEEKGVIVGLENHGKLCGTIHAIRTIVEGVGSKNFGVTFDMGNWVGAGEDPLEAAREFAKDTVYVHVKD</sequence>
<comment type="caution">
    <text evidence="2">The sequence shown here is derived from an EMBL/GenBank/DDBJ whole genome shotgun (WGS) entry which is preliminary data.</text>
</comment>
<protein>
    <recommendedName>
        <fullName evidence="1">Xylose isomerase-like TIM barrel domain-containing protein</fullName>
    </recommendedName>
</protein>
<dbReference type="InterPro" id="IPR013022">
    <property type="entry name" value="Xyl_isomerase-like_TIM-brl"/>
</dbReference>
<evidence type="ECO:0000259" key="1">
    <source>
        <dbReference type="Pfam" id="PF01261"/>
    </source>
</evidence>
<organism evidence="2">
    <name type="scientific">marine sediment metagenome</name>
    <dbReference type="NCBI Taxonomy" id="412755"/>
    <lineage>
        <taxon>unclassified sequences</taxon>
        <taxon>metagenomes</taxon>
        <taxon>ecological metagenomes</taxon>
    </lineage>
</organism>
<dbReference type="InterPro" id="IPR036237">
    <property type="entry name" value="Xyl_isomerase-like_sf"/>
</dbReference>
<dbReference type="Gene3D" id="3.20.20.150">
    <property type="entry name" value="Divalent-metal-dependent TIM barrel enzymes"/>
    <property type="match status" value="1"/>
</dbReference>
<dbReference type="AlphaFoldDB" id="X1GVI2"/>
<dbReference type="PANTHER" id="PTHR12110:SF53">
    <property type="entry name" value="BLR5974 PROTEIN"/>
    <property type="match status" value="1"/>
</dbReference>
<gene>
    <name evidence="2" type="ORF">S03H2_53590</name>
</gene>
<dbReference type="Pfam" id="PF01261">
    <property type="entry name" value="AP_endonuc_2"/>
    <property type="match status" value="1"/>
</dbReference>